<accession>A0A4R2Q1K3</accession>
<protein>
    <submittedName>
        <fullName evidence="7">Autotransporter secretion outer membrane protein TamA</fullName>
    </submittedName>
</protein>
<feature type="domain" description="Bacterial surface antigen (D15)" evidence="5">
    <location>
        <begin position="301"/>
        <end position="597"/>
    </location>
</feature>
<dbReference type="InterPro" id="IPR010827">
    <property type="entry name" value="BamA/TamA_POTRA"/>
</dbReference>
<reference evidence="7 8" key="1">
    <citation type="submission" date="2019-03" db="EMBL/GenBank/DDBJ databases">
        <title>Genomic Encyclopedia of Type Strains, Phase IV (KMG-IV): sequencing the most valuable type-strain genomes for metagenomic binning, comparative biology and taxonomic classification.</title>
        <authorList>
            <person name="Goeker M."/>
        </authorList>
    </citation>
    <scope>NUCLEOTIDE SEQUENCE [LARGE SCALE GENOMIC DNA]</scope>
    <source>
        <strain evidence="7 8">DSM 18063</strain>
    </source>
</reference>
<dbReference type="InterPro" id="IPR039910">
    <property type="entry name" value="D15-like"/>
</dbReference>
<gene>
    <name evidence="7" type="ORF">EV662_103176</name>
</gene>
<keyword evidence="3" id="KW-0812">Transmembrane</keyword>
<evidence type="ECO:0000259" key="5">
    <source>
        <dbReference type="Pfam" id="PF01103"/>
    </source>
</evidence>
<dbReference type="PANTHER" id="PTHR12815:SF18">
    <property type="entry name" value="SORTING AND ASSEMBLY MACHINERY COMPONENT 50 HOMOLOG"/>
    <property type="match status" value="1"/>
</dbReference>
<evidence type="ECO:0000256" key="2">
    <source>
        <dbReference type="ARBA" id="ARBA00022452"/>
    </source>
</evidence>
<evidence type="ECO:0000256" key="4">
    <source>
        <dbReference type="ARBA" id="ARBA00023136"/>
    </source>
</evidence>
<evidence type="ECO:0000259" key="6">
    <source>
        <dbReference type="Pfam" id="PF07244"/>
    </source>
</evidence>
<dbReference type="Gene3D" id="2.40.160.50">
    <property type="entry name" value="membrane protein fhac: a member of the omp85/tpsb transporter family"/>
    <property type="match status" value="1"/>
</dbReference>
<dbReference type="EMBL" id="SLXP01000003">
    <property type="protein sequence ID" value="TCP42269.1"/>
    <property type="molecule type" value="Genomic_DNA"/>
</dbReference>
<evidence type="ECO:0000313" key="8">
    <source>
        <dbReference type="Proteomes" id="UP000294835"/>
    </source>
</evidence>
<proteinExistence type="predicted"/>
<keyword evidence="8" id="KW-1185">Reference proteome</keyword>
<dbReference type="Proteomes" id="UP000294835">
    <property type="component" value="Unassembled WGS sequence"/>
</dbReference>
<evidence type="ECO:0000256" key="3">
    <source>
        <dbReference type="ARBA" id="ARBA00022692"/>
    </source>
</evidence>
<dbReference type="InterPro" id="IPR000184">
    <property type="entry name" value="Bac_surfAg_D15"/>
</dbReference>
<comment type="subcellular location">
    <subcellularLocation>
        <location evidence="1">Membrane</location>
    </subcellularLocation>
</comment>
<dbReference type="Pfam" id="PF07244">
    <property type="entry name" value="POTRA"/>
    <property type="match status" value="1"/>
</dbReference>
<feature type="domain" description="POTRA" evidence="6">
    <location>
        <begin position="201"/>
        <end position="254"/>
    </location>
</feature>
<dbReference type="Pfam" id="PF01103">
    <property type="entry name" value="Omp85"/>
    <property type="match status" value="1"/>
</dbReference>
<dbReference type="RefSeq" id="WP_243695794.1">
    <property type="nucleotide sequence ID" value="NZ_SLXP01000003.1"/>
</dbReference>
<name>A0A4R2Q1K3_9RHOB</name>
<dbReference type="AlphaFoldDB" id="A0A4R2Q1K3"/>
<organism evidence="7 8">
    <name type="scientific">Rhodovulum marinum</name>
    <dbReference type="NCBI Taxonomy" id="320662"/>
    <lineage>
        <taxon>Bacteria</taxon>
        <taxon>Pseudomonadati</taxon>
        <taxon>Pseudomonadota</taxon>
        <taxon>Alphaproteobacteria</taxon>
        <taxon>Rhodobacterales</taxon>
        <taxon>Paracoccaceae</taxon>
        <taxon>Rhodovulum</taxon>
    </lineage>
</organism>
<keyword evidence="2" id="KW-1134">Transmembrane beta strand</keyword>
<evidence type="ECO:0000313" key="7">
    <source>
        <dbReference type="EMBL" id="TCP42269.1"/>
    </source>
</evidence>
<keyword evidence="4" id="KW-0472">Membrane</keyword>
<sequence>MTESHRSACFAALTVFALSAGPGLGAEAELIAPGAPDGLRAALTASALSLGTARDPESTAQDILAAARADYARLIGALYAQGYYAPEIAIRVDGREVADISTLSTPDRIGRVRIEVRSGPVFAFSQARVAPLAADTTLPAGFAPGSPAYSTLIRDAAQAGVSGWRAAGHAKARVAGQHITADHRTATLAARLDLAPGPPVTFGDLVIQGPSAVRPDRLRAIAGLPTGEPFDPEALERSAERLRRTGAFRSVSLSEAEALGLGNTLDVGLAVADEKKRRFGLGAELYSLAGVTLSGYWLHRNLFGGAERLRFDAEIAGIGGTESGGVDYTISTRIDRPAVIGPDTGAFALAAVERLDEPDSREETGRFGIGLSHFFSDRLSGEVALLFSYSDVSDDLGDRAMSHAKLPVTLTWDNRDDPLNPRGGTYLDLGLTPLLALGGDAETGAQAKADARIYHALGERLVLAGRFQMGSVLGASADGVPPAMLFYSGGGGTVRGQPYESLAVDLSGGDRIGGRSFLGLSAEARFDVTGAIGLVAFADAGFIGPDSWVGDGEWHSGAGLGLRYDTGIGPIRVDVAAPVSGETGDGLQIYIGIGQAF</sequence>
<evidence type="ECO:0000256" key="1">
    <source>
        <dbReference type="ARBA" id="ARBA00004370"/>
    </source>
</evidence>
<dbReference type="PANTHER" id="PTHR12815">
    <property type="entry name" value="SORTING AND ASSEMBLY MACHINERY SAMM50 PROTEIN FAMILY MEMBER"/>
    <property type="match status" value="1"/>
</dbReference>
<dbReference type="GO" id="GO:0019867">
    <property type="term" value="C:outer membrane"/>
    <property type="evidence" value="ECO:0007669"/>
    <property type="project" value="InterPro"/>
</dbReference>
<comment type="caution">
    <text evidence="7">The sequence shown here is derived from an EMBL/GenBank/DDBJ whole genome shotgun (WGS) entry which is preliminary data.</text>
</comment>
<dbReference type="Gene3D" id="3.10.20.310">
    <property type="entry name" value="membrane protein fhac"/>
    <property type="match status" value="1"/>
</dbReference>